<comment type="caution">
    <text evidence="2">The sequence shown here is derived from an EMBL/GenBank/DDBJ whole genome shotgun (WGS) entry which is preliminary data.</text>
</comment>
<organism evidence="2 3">
    <name type="scientific">Candidatus Kerfeldbacteria bacterium CG08_land_8_20_14_0_20_43_14</name>
    <dbReference type="NCBI Taxonomy" id="2014246"/>
    <lineage>
        <taxon>Bacteria</taxon>
        <taxon>Candidatus Kerfeldiibacteriota</taxon>
    </lineage>
</organism>
<feature type="domain" description="DUF218" evidence="1">
    <location>
        <begin position="25"/>
        <end position="156"/>
    </location>
</feature>
<accession>A0A2H0YPW3</accession>
<dbReference type="InterPro" id="IPR051599">
    <property type="entry name" value="Cell_Envelope_Assoc"/>
</dbReference>
<dbReference type="Proteomes" id="UP000236845">
    <property type="component" value="Unassembled WGS sequence"/>
</dbReference>
<evidence type="ECO:0000313" key="3">
    <source>
        <dbReference type="Proteomes" id="UP000236845"/>
    </source>
</evidence>
<evidence type="ECO:0000259" key="1">
    <source>
        <dbReference type="Pfam" id="PF02698"/>
    </source>
</evidence>
<dbReference type="Gene3D" id="3.40.50.620">
    <property type="entry name" value="HUPs"/>
    <property type="match status" value="1"/>
</dbReference>
<proteinExistence type="predicted"/>
<name>A0A2H0YPW3_9BACT</name>
<dbReference type="PANTHER" id="PTHR30336">
    <property type="entry name" value="INNER MEMBRANE PROTEIN, PROBABLE PERMEASE"/>
    <property type="match status" value="1"/>
</dbReference>
<evidence type="ECO:0000313" key="2">
    <source>
        <dbReference type="EMBL" id="PIS40500.1"/>
    </source>
</evidence>
<dbReference type="InterPro" id="IPR003848">
    <property type="entry name" value="DUF218"/>
</dbReference>
<dbReference type="GO" id="GO:0005886">
    <property type="term" value="C:plasma membrane"/>
    <property type="evidence" value="ECO:0007669"/>
    <property type="project" value="TreeGrafter"/>
</dbReference>
<sequence length="189" mass="21511">MNKFWKWLERKLETKDDLLPDKADVVIAVGIDVSQDGKSAGPYSAAVAQKTLELFKNQKTDSLLFTGGYSFNNGLTEAELIYNLVAGQIQAWRVFLEIQGYRTYLNADFTLSILQAHELESAIIVAQQWHARRVRATFKKRWTGTGIKIYVIKAHSEYGGGSQSRLDHFISFFLWDTLAFIVSKFKGYC</sequence>
<dbReference type="CDD" id="cd06259">
    <property type="entry name" value="YdcF-like"/>
    <property type="match status" value="1"/>
</dbReference>
<reference evidence="3" key="1">
    <citation type="submission" date="2017-09" db="EMBL/GenBank/DDBJ databases">
        <title>Depth-based differentiation of microbial function through sediment-hosted aquifers and enrichment of novel symbionts in the deep terrestrial subsurface.</title>
        <authorList>
            <person name="Probst A.J."/>
            <person name="Ladd B."/>
            <person name="Jarett J.K."/>
            <person name="Geller-Mcgrath D.E."/>
            <person name="Sieber C.M.K."/>
            <person name="Emerson J.B."/>
            <person name="Anantharaman K."/>
            <person name="Thomas B.C."/>
            <person name="Malmstrom R."/>
            <person name="Stieglmeier M."/>
            <person name="Klingl A."/>
            <person name="Woyke T."/>
            <person name="Ryan C.M."/>
            <person name="Banfield J.F."/>
        </authorList>
    </citation>
    <scope>NUCLEOTIDE SEQUENCE [LARGE SCALE GENOMIC DNA]</scope>
</reference>
<dbReference type="Pfam" id="PF02698">
    <property type="entry name" value="DUF218"/>
    <property type="match status" value="1"/>
</dbReference>
<dbReference type="AlphaFoldDB" id="A0A2H0YPW3"/>
<dbReference type="PANTHER" id="PTHR30336:SF20">
    <property type="entry name" value="DUF218 DOMAIN-CONTAINING PROTEIN"/>
    <property type="match status" value="1"/>
</dbReference>
<gene>
    <name evidence="2" type="ORF">COT26_03195</name>
</gene>
<protein>
    <recommendedName>
        <fullName evidence="1">DUF218 domain-containing protein</fullName>
    </recommendedName>
</protein>
<dbReference type="EMBL" id="PEXW01000067">
    <property type="protein sequence ID" value="PIS40500.1"/>
    <property type="molecule type" value="Genomic_DNA"/>
</dbReference>
<dbReference type="InterPro" id="IPR014729">
    <property type="entry name" value="Rossmann-like_a/b/a_fold"/>
</dbReference>